<organism evidence="1 2">
    <name type="scientific">Trichoderma ghanense</name>
    <dbReference type="NCBI Taxonomy" id="65468"/>
    <lineage>
        <taxon>Eukaryota</taxon>
        <taxon>Fungi</taxon>
        <taxon>Dikarya</taxon>
        <taxon>Ascomycota</taxon>
        <taxon>Pezizomycotina</taxon>
        <taxon>Sordariomycetes</taxon>
        <taxon>Hypocreomycetidae</taxon>
        <taxon>Hypocreales</taxon>
        <taxon>Hypocreaceae</taxon>
        <taxon>Trichoderma</taxon>
    </lineage>
</organism>
<proteinExistence type="predicted"/>
<dbReference type="Proteomes" id="UP001642720">
    <property type="component" value="Unassembled WGS sequence"/>
</dbReference>
<comment type="caution">
    <text evidence="1">The sequence shown here is derived from an EMBL/GenBank/DDBJ whole genome shotgun (WGS) entry which is preliminary data.</text>
</comment>
<reference evidence="1 2" key="1">
    <citation type="submission" date="2018-01" db="EMBL/GenBank/DDBJ databases">
        <title>Genome characterization of the sugarcane-associated fungus Trichoderma ghanense CCMA-1212 and their application in lignocelulose bioconversion.</title>
        <authorList>
            <person name="Steindorff A.S."/>
            <person name="Mendes T.D."/>
            <person name="Vilela E.S.D."/>
            <person name="Rodrigues D.S."/>
            <person name="Formighieri E.F."/>
            <person name="Melo I.S."/>
            <person name="Favaro L.C.L."/>
        </authorList>
    </citation>
    <scope>NUCLEOTIDE SEQUENCE [LARGE SCALE GENOMIC DNA]</scope>
    <source>
        <strain evidence="1 2">CCMA-1212</strain>
    </source>
</reference>
<feature type="non-terminal residue" evidence="1">
    <location>
        <position position="1"/>
    </location>
</feature>
<dbReference type="EMBL" id="PPTA01000003">
    <property type="protein sequence ID" value="TFB05533.1"/>
    <property type="molecule type" value="Genomic_DNA"/>
</dbReference>
<dbReference type="RefSeq" id="XP_073561734.1">
    <property type="nucleotide sequence ID" value="XM_073700532.1"/>
</dbReference>
<keyword evidence="2" id="KW-1185">Reference proteome</keyword>
<protein>
    <submittedName>
        <fullName evidence="1">Uncharacterized protein</fullName>
    </submittedName>
</protein>
<sequence length="81" mass="8895">ASQNIYQGGQHPFISSSSFLFLSKFCQLQIHLSVSFPPCLFLFVCSGAGLPPNLLIPYLVLTHTNPSPVNYTIKHLSCRSA</sequence>
<accession>A0ABY2HFE8</accession>
<evidence type="ECO:0000313" key="1">
    <source>
        <dbReference type="EMBL" id="TFB05533.1"/>
    </source>
</evidence>
<name>A0ABY2HFE8_9HYPO</name>
<gene>
    <name evidence="1" type="ORF">CCMA1212_003176</name>
</gene>
<evidence type="ECO:0000313" key="2">
    <source>
        <dbReference type="Proteomes" id="UP001642720"/>
    </source>
</evidence>
<dbReference type="GeneID" id="300574982"/>